<evidence type="ECO:0000256" key="6">
    <source>
        <dbReference type="ARBA" id="ARBA00023034"/>
    </source>
</evidence>
<proteinExistence type="inferred from homology"/>
<keyword evidence="5" id="KW-1133">Transmembrane helix</keyword>
<evidence type="ECO:0000256" key="4">
    <source>
        <dbReference type="ARBA" id="ARBA00022692"/>
    </source>
</evidence>
<comment type="subcellular location">
    <subcellularLocation>
        <location evidence="1 9">Golgi apparatus membrane</location>
        <topology evidence="1 9">Single-pass type II membrane protein</topology>
    </subcellularLocation>
</comment>
<dbReference type="InterPro" id="IPR005331">
    <property type="entry name" value="Sulfotransferase"/>
</dbReference>
<reference evidence="10 11" key="1">
    <citation type="submission" date="2023-11" db="EMBL/GenBank/DDBJ databases">
        <title>Halocaridina rubra genome assembly.</title>
        <authorList>
            <person name="Smith C."/>
        </authorList>
    </citation>
    <scope>NUCLEOTIDE SEQUENCE [LARGE SCALE GENOMIC DNA]</scope>
    <source>
        <strain evidence="10">EP-1</strain>
        <tissue evidence="10">Whole</tissue>
    </source>
</reference>
<keyword evidence="9" id="KW-0735">Signal-anchor</keyword>
<comment type="similarity">
    <text evidence="2 9">Belongs to the sulfotransferase 2 family.</text>
</comment>
<evidence type="ECO:0000313" key="11">
    <source>
        <dbReference type="Proteomes" id="UP001381693"/>
    </source>
</evidence>
<dbReference type="GO" id="GO:0008146">
    <property type="term" value="F:sulfotransferase activity"/>
    <property type="evidence" value="ECO:0007669"/>
    <property type="project" value="InterPro"/>
</dbReference>
<dbReference type="Proteomes" id="UP001381693">
    <property type="component" value="Unassembled WGS sequence"/>
</dbReference>
<organism evidence="10 11">
    <name type="scientific">Halocaridina rubra</name>
    <name type="common">Hawaiian red shrimp</name>
    <dbReference type="NCBI Taxonomy" id="373956"/>
    <lineage>
        <taxon>Eukaryota</taxon>
        <taxon>Metazoa</taxon>
        <taxon>Ecdysozoa</taxon>
        <taxon>Arthropoda</taxon>
        <taxon>Crustacea</taxon>
        <taxon>Multicrustacea</taxon>
        <taxon>Malacostraca</taxon>
        <taxon>Eumalacostraca</taxon>
        <taxon>Eucarida</taxon>
        <taxon>Decapoda</taxon>
        <taxon>Pleocyemata</taxon>
        <taxon>Caridea</taxon>
        <taxon>Atyoidea</taxon>
        <taxon>Atyidae</taxon>
        <taxon>Halocaridina</taxon>
    </lineage>
</organism>
<evidence type="ECO:0000256" key="8">
    <source>
        <dbReference type="ARBA" id="ARBA00023180"/>
    </source>
</evidence>
<gene>
    <name evidence="10" type="ORF">SK128_006564</name>
</gene>
<dbReference type="GO" id="GO:0000139">
    <property type="term" value="C:Golgi membrane"/>
    <property type="evidence" value="ECO:0007669"/>
    <property type="project" value="UniProtKB-SubCell"/>
</dbReference>
<dbReference type="GO" id="GO:0016051">
    <property type="term" value="P:carbohydrate biosynthetic process"/>
    <property type="evidence" value="ECO:0007669"/>
    <property type="project" value="InterPro"/>
</dbReference>
<evidence type="ECO:0000256" key="2">
    <source>
        <dbReference type="ARBA" id="ARBA00006339"/>
    </source>
</evidence>
<sequence>MNDLKECLLEQAGCSTWKKMWMNLTGPPKADPHIYTPKMRVANKLLKDSTIIRKLLSYKKVIVVRHPIERLISAYLNKIHYIRGTYQFQKQVLGYVQSVRKSARANDIEWQEFV</sequence>
<evidence type="ECO:0000256" key="1">
    <source>
        <dbReference type="ARBA" id="ARBA00004323"/>
    </source>
</evidence>
<keyword evidence="8 9" id="KW-0325">Glycoprotein</keyword>
<dbReference type="InterPro" id="IPR018011">
    <property type="entry name" value="Carb_sulfotrans_8-10"/>
</dbReference>
<comment type="caution">
    <text evidence="10">The sequence shown here is derived from an EMBL/GenBank/DDBJ whole genome shotgun (WGS) entry which is preliminary data.</text>
</comment>
<keyword evidence="9" id="KW-0119">Carbohydrate metabolism</keyword>
<dbReference type="PANTHER" id="PTHR12137:SF54">
    <property type="entry name" value="CARBOHYDRATE SULFOTRANSFERASE"/>
    <property type="match status" value="1"/>
</dbReference>
<feature type="non-terminal residue" evidence="10">
    <location>
        <position position="114"/>
    </location>
</feature>
<keyword evidence="7" id="KW-0472">Membrane</keyword>
<evidence type="ECO:0000313" key="10">
    <source>
        <dbReference type="EMBL" id="KAK7066728.1"/>
    </source>
</evidence>
<dbReference type="Pfam" id="PF03567">
    <property type="entry name" value="Sulfotransfer_2"/>
    <property type="match status" value="1"/>
</dbReference>
<accession>A0AAN8ZWW5</accession>
<keyword evidence="3 9" id="KW-0808">Transferase</keyword>
<evidence type="ECO:0000256" key="3">
    <source>
        <dbReference type="ARBA" id="ARBA00022679"/>
    </source>
</evidence>
<name>A0AAN8ZWW5_HALRR</name>
<evidence type="ECO:0000256" key="9">
    <source>
        <dbReference type="RuleBase" id="RU364020"/>
    </source>
</evidence>
<keyword evidence="11" id="KW-1185">Reference proteome</keyword>
<dbReference type="PANTHER" id="PTHR12137">
    <property type="entry name" value="CARBOHYDRATE SULFOTRANSFERASE"/>
    <property type="match status" value="1"/>
</dbReference>
<evidence type="ECO:0000256" key="7">
    <source>
        <dbReference type="ARBA" id="ARBA00023136"/>
    </source>
</evidence>
<keyword evidence="6 9" id="KW-0333">Golgi apparatus</keyword>
<dbReference type="AlphaFoldDB" id="A0AAN8ZWW5"/>
<keyword evidence="4" id="KW-0812">Transmembrane</keyword>
<evidence type="ECO:0000256" key="5">
    <source>
        <dbReference type="ARBA" id="ARBA00022989"/>
    </source>
</evidence>
<dbReference type="EMBL" id="JAXCGZ010019048">
    <property type="protein sequence ID" value="KAK7066728.1"/>
    <property type="molecule type" value="Genomic_DNA"/>
</dbReference>
<protein>
    <recommendedName>
        <fullName evidence="9">Carbohydrate sulfotransferase</fullName>
        <ecNumber evidence="9">2.8.2.-</ecNumber>
    </recommendedName>
</protein>
<dbReference type="EC" id="2.8.2.-" evidence="9"/>